<name>A0ABY4G0P3_9BACT</name>
<protein>
    <recommendedName>
        <fullName evidence="5">Tetratricopeptide repeat protein</fullName>
    </recommendedName>
</protein>
<proteinExistence type="predicted"/>
<feature type="region of interest" description="Disordered" evidence="2">
    <location>
        <begin position="203"/>
        <end position="230"/>
    </location>
</feature>
<accession>A0ABY4G0P3</accession>
<keyword evidence="4" id="KW-1185">Reference proteome</keyword>
<sequence length="486" mass="52575">MTRASLLHILNHVGSISEAEIRELEQLAAAFPYCQTAHVLLAKAAHDQGSMLASQRLRRAATYAADRQLLRQLLEQPTPETTTIELSAPKELPAPPEANLPAAAVSASSSTAFIQSLVTEDVQLLETQEEEATTVVEETATEVQETSVPEPVAVFDPIVAEQETDVQEAVDSTQAHTEQVESELEEPGSLDTIEPLASVETPEEVAKAPEESIETLPVSSADSETEATVPEPVEPFLSTSEVDSDSASIATDDTQAVDVVNAPDAELEVLPAVAPPIRPPAEVGTSRFEFGLSEPNKLPVPILYQLPGLDEEETVEEADEEYNLFPPASTTVLAPPFRVDTDVAYSLLEGGSRFGYALQMRDDELTQPLPATEFFPPDALLHAHASSANQPRSIPTPSSFDLINRFLKVQPRLKAPGVLPTVNEQTDLAARSTHAPPALASESLAKILIKQGKTERAIEIYEQLMVRQPEKSAYFADQIQQLKSSE</sequence>
<gene>
    <name evidence="3" type="ORF">MUN86_12705</name>
</gene>
<dbReference type="Proteomes" id="UP000830401">
    <property type="component" value="Chromosome"/>
</dbReference>
<organism evidence="3 4">
    <name type="scientific">Hymenobacter volaticus</name>
    <dbReference type="NCBI Taxonomy" id="2932254"/>
    <lineage>
        <taxon>Bacteria</taxon>
        <taxon>Pseudomonadati</taxon>
        <taxon>Bacteroidota</taxon>
        <taxon>Cytophagia</taxon>
        <taxon>Cytophagales</taxon>
        <taxon>Hymenobacteraceae</taxon>
        <taxon>Hymenobacter</taxon>
    </lineage>
</organism>
<keyword evidence="1" id="KW-0802">TPR repeat</keyword>
<evidence type="ECO:0000256" key="2">
    <source>
        <dbReference type="SAM" id="MobiDB-lite"/>
    </source>
</evidence>
<evidence type="ECO:0000256" key="1">
    <source>
        <dbReference type="PROSITE-ProRule" id="PRU00339"/>
    </source>
</evidence>
<dbReference type="InterPro" id="IPR019734">
    <property type="entry name" value="TPR_rpt"/>
</dbReference>
<dbReference type="PROSITE" id="PS50005">
    <property type="entry name" value="TPR"/>
    <property type="match status" value="1"/>
</dbReference>
<reference evidence="3" key="1">
    <citation type="submission" date="2022-04" db="EMBL/GenBank/DDBJ databases">
        <title>Hymenobacter sp. isolated from the air.</title>
        <authorList>
            <person name="Won M."/>
            <person name="Lee C.-M."/>
            <person name="Woen H.-Y."/>
            <person name="Kwon S.-W."/>
        </authorList>
    </citation>
    <scope>NUCLEOTIDE SEQUENCE</scope>
    <source>
        <strain evidence="3">5420S-77</strain>
    </source>
</reference>
<dbReference type="RefSeq" id="WP_245118280.1">
    <property type="nucleotide sequence ID" value="NZ_CP095061.1"/>
</dbReference>
<evidence type="ECO:0000313" key="3">
    <source>
        <dbReference type="EMBL" id="UOQ64450.1"/>
    </source>
</evidence>
<feature type="repeat" description="TPR" evidence="1">
    <location>
        <begin position="438"/>
        <end position="471"/>
    </location>
</feature>
<evidence type="ECO:0000313" key="4">
    <source>
        <dbReference type="Proteomes" id="UP000830401"/>
    </source>
</evidence>
<dbReference type="EMBL" id="CP095061">
    <property type="protein sequence ID" value="UOQ64450.1"/>
    <property type="molecule type" value="Genomic_DNA"/>
</dbReference>
<evidence type="ECO:0008006" key="5">
    <source>
        <dbReference type="Google" id="ProtNLM"/>
    </source>
</evidence>